<organism evidence="2 3">
    <name type="scientific">Candidatus Acidianus copahuensis</name>
    <dbReference type="NCBI Taxonomy" id="1160895"/>
    <lineage>
        <taxon>Archaea</taxon>
        <taxon>Thermoproteota</taxon>
        <taxon>Thermoprotei</taxon>
        <taxon>Sulfolobales</taxon>
        <taxon>Sulfolobaceae</taxon>
        <taxon>Acidianus</taxon>
    </lineage>
</organism>
<proteinExistence type="predicted"/>
<dbReference type="PANTHER" id="PTHR43560">
    <property type="entry name" value="ION-TRANSLOCATING OXIDOREDUCTASE COMPLEX SUBUNIT B"/>
    <property type="match status" value="1"/>
</dbReference>
<comment type="caution">
    <text evidence="2">The sequence shown here is derived from an EMBL/GenBank/DDBJ whole genome shotgun (WGS) entry which is preliminary data.</text>
</comment>
<dbReference type="Proteomes" id="UP000024332">
    <property type="component" value="Unassembled WGS sequence"/>
</dbReference>
<dbReference type="OrthoDB" id="15347at2157"/>
<protein>
    <submittedName>
        <fullName evidence="2">4Fe-4S ferredoxin</fullName>
    </submittedName>
</protein>
<sequence>MLNVGLVVSKRSREIMGDEFLRSVFMEENLQYVAEIGEYIGEDIKSNDIRSIVLISENYLERLVESLEEAGIIPLAIEWIPLRWIEGKKMEYVKGLISSYVSKAREMDLVYRVQPVRISSVSRRSLLKFKLYEYRPYPILATESIAEKEVNRTLELCPVKALAKTPEGPQVSEPEKCVACGYCSGASYLGFLEVPNLSTEQVIEFINSAILKGEFNAILFTCSYDIEVPENIIPLRVPCIASIHDSFIMASYAAGLQPILYLDEKCENKEIGRKRLEEIPDYFPGTNLPIIKVQDKLELNKVNFRNLPKTGIDREVVLSRSRRRALYLWAIREMSKKVKLDLDATVPGIFNVKVDSSKCVLCGVCVRSCQMMVPNISNIQNSIQLIYDIPYCIGSERCIKNCPEKAITLEGYAKISDLKKVTYNISSLAKCKYCGKPLGSSKVKARVDELLESFGFNLSEYTNVCNECKQKILSRKWLEKVRTT</sequence>
<dbReference type="RefSeq" id="WP_048100501.1">
    <property type="nucleotide sequence ID" value="NZ_JFZT01000057.1"/>
</dbReference>
<evidence type="ECO:0000313" key="2">
    <source>
        <dbReference type="EMBL" id="EZQ02014.1"/>
    </source>
</evidence>
<dbReference type="AlphaFoldDB" id="A0A031LLA6"/>
<dbReference type="PANTHER" id="PTHR43560:SF1">
    <property type="entry name" value="ION-TRANSLOCATING OXIDOREDUCTASE COMPLEX SUBUNIT B"/>
    <property type="match status" value="1"/>
</dbReference>
<gene>
    <name evidence="2" type="ORF">CM19_11090</name>
</gene>
<feature type="domain" description="4Fe-4S ferredoxin-type" evidence="1">
    <location>
        <begin position="383"/>
        <end position="412"/>
    </location>
</feature>
<evidence type="ECO:0000313" key="3">
    <source>
        <dbReference type="Proteomes" id="UP000024332"/>
    </source>
</evidence>
<dbReference type="PROSITE" id="PS51379">
    <property type="entry name" value="4FE4S_FER_2"/>
    <property type="match status" value="2"/>
</dbReference>
<dbReference type="InterPro" id="IPR050395">
    <property type="entry name" value="4Fe4S_Ferredoxin_RnfB"/>
</dbReference>
<dbReference type="Gene3D" id="3.30.70.20">
    <property type="match status" value="2"/>
</dbReference>
<keyword evidence="3" id="KW-1185">Reference proteome</keyword>
<dbReference type="SUPFAM" id="SSF54862">
    <property type="entry name" value="4Fe-4S ferredoxins"/>
    <property type="match status" value="2"/>
</dbReference>
<dbReference type="EMBL" id="JFZT01000057">
    <property type="protein sequence ID" value="EZQ02014.1"/>
    <property type="molecule type" value="Genomic_DNA"/>
</dbReference>
<dbReference type="InterPro" id="IPR017896">
    <property type="entry name" value="4Fe4S_Fe-S-bd"/>
</dbReference>
<reference evidence="2 3" key="1">
    <citation type="submission" date="2014-03" db="EMBL/GenBank/DDBJ databases">
        <title>Draft genome sequence of the novel thermoacidophilic archaea Acidianus copahuensis ALE1 strain, isolated from Copahue volcanic area in Neuquen Argentina.</title>
        <authorList>
            <person name="Urbieta M.S."/>
            <person name="Rascovan N."/>
            <person name="Castro C."/>
            <person name="Revale S."/>
            <person name="Giaveno M.A."/>
            <person name="Vazquez M.P."/>
            <person name="Donati E.R."/>
        </authorList>
    </citation>
    <scope>NUCLEOTIDE SEQUENCE [LARGE SCALE GENOMIC DNA]</scope>
    <source>
        <strain evidence="2 3">ALE1</strain>
    </source>
</reference>
<evidence type="ECO:0000259" key="1">
    <source>
        <dbReference type="PROSITE" id="PS51379"/>
    </source>
</evidence>
<accession>A0A031LLA6</accession>
<feature type="domain" description="4Fe-4S ferredoxin-type" evidence="1">
    <location>
        <begin position="350"/>
        <end position="379"/>
    </location>
</feature>
<dbReference type="STRING" id="1160895.CM19_11090"/>
<name>A0A031LLA6_9CREN</name>